<gene>
    <name evidence="1" type="ORF">SDC9_152164</name>
</gene>
<evidence type="ECO:0000313" key="1">
    <source>
        <dbReference type="EMBL" id="MPN04916.1"/>
    </source>
</evidence>
<name>A0A645EU11_9ZZZZ</name>
<organism evidence="1">
    <name type="scientific">bioreactor metagenome</name>
    <dbReference type="NCBI Taxonomy" id="1076179"/>
    <lineage>
        <taxon>unclassified sequences</taxon>
        <taxon>metagenomes</taxon>
        <taxon>ecological metagenomes</taxon>
    </lineage>
</organism>
<comment type="caution">
    <text evidence="1">The sequence shown here is derived from an EMBL/GenBank/DDBJ whole genome shotgun (WGS) entry which is preliminary data.</text>
</comment>
<proteinExistence type="predicted"/>
<sequence>MKKIIVIMIAMFFISCGKETQQIEDNFKINDSINWEYLHRYVWCDNPQNSFTVVNETKR</sequence>
<protein>
    <submittedName>
        <fullName evidence="1">Uncharacterized protein</fullName>
    </submittedName>
</protein>
<accession>A0A645EU11</accession>
<dbReference type="PROSITE" id="PS51257">
    <property type="entry name" value="PROKAR_LIPOPROTEIN"/>
    <property type="match status" value="1"/>
</dbReference>
<dbReference type="AlphaFoldDB" id="A0A645EU11"/>
<reference evidence="1" key="1">
    <citation type="submission" date="2019-08" db="EMBL/GenBank/DDBJ databases">
        <authorList>
            <person name="Kucharzyk K."/>
            <person name="Murdoch R.W."/>
            <person name="Higgins S."/>
            <person name="Loffler F."/>
        </authorList>
    </citation>
    <scope>NUCLEOTIDE SEQUENCE</scope>
</reference>
<dbReference type="EMBL" id="VSSQ01050835">
    <property type="protein sequence ID" value="MPN04916.1"/>
    <property type="molecule type" value="Genomic_DNA"/>
</dbReference>